<organism evidence="2 3">
    <name type="scientific">Gigaspora rosea</name>
    <dbReference type="NCBI Taxonomy" id="44941"/>
    <lineage>
        <taxon>Eukaryota</taxon>
        <taxon>Fungi</taxon>
        <taxon>Fungi incertae sedis</taxon>
        <taxon>Mucoromycota</taxon>
        <taxon>Glomeromycotina</taxon>
        <taxon>Glomeromycetes</taxon>
        <taxon>Diversisporales</taxon>
        <taxon>Gigasporaceae</taxon>
        <taxon>Gigaspora</taxon>
    </lineage>
</organism>
<dbReference type="OrthoDB" id="2439862at2759"/>
<dbReference type="Pfam" id="PF07534">
    <property type="entry name" value="TLD"/>
    <property type="match status" value="1"/>
</dbReference>
<comment type="caution">
    <text evidence="2">The sequence shown here is derived from an EMBL/GenBank/DDBJ whole genome shotgun (WGS) entry which is preliminary data.</text>
</comment>
<dbReference type="AlphaFoldDB" id="A0A397TQZ4"/>
<keyword evidence="3" id="KW-1185">Reference proteome</keyword>
<accession>A0A397TQZ4</accession>
<evidence type="ECO:0000313" key="2">
    <source>
        <dbReference type="EMBL" id="RIA99849.1"/>
    </source>
</evidence>
<dbReference type="InterPro" id="IPR006571">
    <property type="entry name" value="TLDc_dom"/>
</dbReference>
<feature type="domain" description="TLDc" evidence="1">
    <location>
        <begin position="32"/>
        <end position="201"/>
    </location>
</feature>
<proteinExistence type="predicted"/>
<gene>
    <name evidence="2" type="ORF">C2G38_2237219</name>
</gene>
<dbReference type="Proteomes" id="UP000266673">
    <property type="component" value="Unassembled WGS sequence"/>
</dbReference>
<reference evidence="2 3" key="1">
    <citation type="submission" date="2018-06" db="EMBL/GenBank/DDBJ databases">
        <title>Comparative genomics reveals the genomic features of Rhizophagus irregularis, R. cerebriforme, R. diaphanum and Gigaspora rosea, and their symbiotic lifestyle signature.</title>
        <authorList>
            <person name="Morin E."/>
            <person name="San Clemente H."/>
            <person name="Chen E.C.H."/>
            <person name="De La Providencia I."/>
            <person name="Hainaut M."/>
            <person name="Kuo A."/>
            <person name="Kohler A."/>
            <person name="Murat C."/>
            <person name="Tang N."/>
            <person name="Roy S."/>
            <person name="Loubradou J."/>
            <person name="Henrissat B."/>
            <person name="Grigoriev I.V."/>
            <person name="Corradi N."/>
            <person name="Roux C."/>
            <person name="Martin F.M."/>
        </authorList>
    </citation>
    <scope>NUCLEOTIDE SEQUENCE [LARGE SCALE GENOMIC DNA]</scope>
    <source>
        <strain evidence="2 3">DAOM 194757</strain>
    </source>
</reference>
<sequence length="205" mass="23814">MLPSRQVASIILPPRTILIPKLPARITEPFSLIINEEHAAEIASWVDRNDNAYSITNNPYELKLILRGTRDGFTADSFWNLCDRQKHLVIVIKVKDTDEILGGYNPIGNIYIDSFIFSLKNETIQNSILSRVKDPKHAIICWIERGPYFGYDLAMKKNFNENENYSACHLYYEKQIRDSSMYGNDNFSKFSVEEYEIFQISKKTF</sequence>
<evidence type="ECO:0000259" key="1">
    <source>
        <dbReference type="PROSITE" id="PS51886"/>
    </source>
</evidence>
<dbReference type="EMBL" id="QKWP01006827">
    <property type="protein sequence ID" value="RIA99849.1"/>
    <property type="molecule type" value="Genomic_DNA"/>
</dbReference>
<dbReference type="PROSITE" id="PS51886">
    <property type="entry name" value="TLDC"/>
    <property type="match status" value="1"/>
</dbReference>
<name>A0A397TQZ4_9GLOM</name>
<evidence type="ECO:0000313" key="3">
    <source>
        <dbReference type="Proteomes" id="UP000266673"/>
    </source>
</evidence>
<protein>
    <recommendedName>
        <fullName evidence="1">TLDc domain-containing protein</fullName>
    </recommendedName>
</protein>